<dbReference type="KEGG" id="bsen:DP114_21300"/>
<dbReference type="PANTHER" id="PTHR21666:SF290">
    <property type="entry name" value="PEPTIDASE M23 DOMAIN PROTEIN"/>
    <property type="match status" value="1"/>
</dbReference>
<protein>
    <submittedName>
        <fullName evidence="2">M23 family peptidase</fullName>
    </submittedName>
</protein>
<reference evidence="2 3" key="1">
    <citation type="submission" date="2018-06" db="EMBL/GenBank/DDBJ databases">
        <title>Comparative genomics of Brasilonema spp. strains.</title>
        <authorList>
            <person name="Alvarenga D.O."/>
            <person name="Fiore M.F."/>
            <person name="Varani A.M."/>
        </authorList>
    </citation>
    <scope>NUCLEOTIDE SEQUENCE [LARGE SCALE GENOMIC DNA]</scope>
    <source>
        <strain evidence="2 3">CENA114</strain>
    </source>
</reference>
<keyword evidence="3" id="KW-1185">Reference proteome</keyword>
<dbReference type="InterPro" id="IPR011055">
    <property type="entry name" value="Dup_hybrid_motif"/>
</dbReference>
<dbReference type="Gene3D" id="2.70.70.10">
    <property type="entry name" value="Glucose Permease (Domain IIA)"/>
    <property type="match status" value="1"/>
</dbReference>
<evidence type="ECO:0000313" key="3">
    <source>
        <dbReference type="Proteomes" id="UP000503129"/>
    </source>
</evidence>
<evidence type="ECO:0000313" key="2">
    <source>
        <dbReference type="EMBL" id="QDL10092.1"/>
    </source>
</evidence>
<sequence length="311" mass="33393">MTVEYHTSKLNKKVLSLGVPARIAKFSAISVVLGIFAALPIALAGEAKALQVQVSPETPRLGDTISVVVNLDNPANGSNVTVTNGDQTYPAYEIAPQQYRAFIPTTPLEKAGTRNVQVSFEGQVQNLSIQVRDRKFPIQRINLPPGKAGVEATEYELKRAAEFKAIRTPEKFWDAAFLAPNKGPITTIYGVRRYYNGKFANDYYHRGVDYAGAAGSPVVAPAAGRVALVGKVSQGFRVHGNVVGIDHGQGVASIFMHLSRINVKEGDIVKPGQLIGAVGATGASTGPHLHWGLYVNGKSIDPVPWRDQAVK</sequence>
<dbReference type="EMBL" id="CP030118">
    <property type="protein sequence ID" value="QDL10092.1"/>
    <property type="molecule type" value="Genomic_DNA"/>
</dbReference>
<dbReference type="InterPro" id="IPR016047">
    <property type="entry name" value="M23ase_b-sheet_dom"/>
</dbReference>
<evidence type="ECO:0000259" key="1">
    <source>
        <dbReference type="Pfam" id="PF01551"/>
    </source>
</evidence>
<dbReference type="AlphaFoldDB" id="A0A856MHN9"/>
<dbReference type="InterPro" id="IPR050570">
    <property type="entry name" value="Cell_wall_metabolism_enzyme"/>
</dbReference>
<dbReference type="Pfam" id="PF01551">
    <property type="entry name" value="Peptidase_M23"/>
    <property type="match status" value="1"/>
</dbReference>
<organism evidence="2 3">
    <name type="scientific">Brasilonema sennae CENA114</name>
    <dbReference type="NCBI Taxonomy" id="415709"/>
    <lineage>
        <taxon>Bacteria</taxon>
        <taxon>Bacillati</taxon>
        <taxon>Cyanobacteriota</taxon>
        <taxon>Cyanophyceae</taxon>
        <taxon>Nostocales</taxon>
        <taxon>Scytonemataceae</taxon>
        <taxon>Brasilonema</taxon>
        <taxon>Bromeliae group (in: Brasilonema)</taxon>
    </lineage>
</organism>
<feature type="domain" description="M23ase beta-sheet core" evidence="1">
    <location>
        <begin position="204"/>
        <end position="302"/>
    </location>
</feature>
<dbReference type="SUPFAM" id="SSF51261">
    <property type="entry name" value="Duplicated hybrid motif"/>
    <property type="match status" value="1"/>
</dbReference>
<dbReference type="Proteomes" id="UP000503129">
    <property type="component" value="Chromosome"/>
</dbReference>
<proteinExistence type="predicted"/>
<accession>A0A856MHN9</accession>
<name>A0A856MHN9_9CYAN</name>
<dbReference type="GO" id="GO:0004222">
    <property type="term" value="F:metalloendopeptidase activity"/>
    <property type="evidence" value="ECO:0007669"/>
    <property type="project" value="TreeGrafter"/>
</dbReference>
<dbReference type="RefSeq" id="WP_171977048.1">
    <property type="nucleotide sequence ID" value="NZ_CAWOXK010000001.1"/>
</dbReference>
<dbReference type="CDD" id="cd12797">
    <property type="entry name" value="M23_peptidase"/>
    <property type="match status" value="1"/>
</dbReference>
<dbReference type="PANTHER" id="PTHR21666">
    <property type="entry name" value="PEPTIDASE-RELATED"/>
    <property type="match status" value="1"/>
</dbReference>
<gene>
    <name evidence="2" type="ORF">DP114_21300</name>
</gene>